<evidence type="ECO:0000313" key="2">
    <source>
        <dbReference type="Proteomes" id="UP000016944"/>
    </source>
</evidence>
<name>U4Q7G7_9HYPH</name>
<sequence length="25" mass="3008">MIHNFVSRLGDISDFYFIDILDITY</sequence>
<proteinExistence type="predicted"/>
<accession>U4Q7G7</accession>
<gene>
    <name evidence="1" type="ORF">BN877_I1599</name>
</gene>
<organism evidence="1 2">
    <name type="scientific">Agrobacterium pusense</name>
    <dbReference type="NCBI Taxonomy" id="648995"/>
    <lineage>
        <taxon>Bacteria</taxon>
        <taxon>Pseudomonadati</taxon>
        <taxon>Pseudomonadota</taxon>
        <taxon>Alphaproteobacteria</taxon>
        <taxon>Hyphomicrobiales</taxon>
        <taxon>Rhizobiaceae</taxon>
        <taxon>Rhizobium/Agrobacterium group</taxon>
        <taxon>Agrobacterium</taxon>
    </lineage>
</organism>
<protein>
    <submittedName>
        <fullName evidence="1">Uncharacterized protein</fullName>
    </submittedName>
</protein>
<dbReference type="HOGENOM" id="CLU_3419150_0_0_5"/>
<dbReference type="EMBL" id="HG518322">
    <property type="protein sequence ID" value="CDI08501.1"/>
    <property type="molecule type" value="Genomic_DNA"/>
</dbReference>
<dbReference type="Proteomes" id="UP000016944">
    <property type="component" value="Chromosome I"/>
</dbReference>
<dbReference type="KEGG" id="rir:BN877_I1599"/>
<evidence type="ECO:0000313" key="1">
    <source>
        <dbReference type="EMBL" id="CDI08501.1"/>
    </source>
</evidence>
<reference evidence="1 2" key="1">
    <citation type="journal article" date="2013" name="Genome Announc.">
        <title>Complete Genome Sequence of the Sesbania Symbiont and Rice Growth-Promoting Endophyte Rhizobium sp. Strain IRBG74.</title>
        <authorList>
            <person name="Crook M.B."/>
            <person name="Mitra S."/>
            <person name="Ane J.M."/>
            <person name="Sadowsky M.J."/>
            <person name="Gyaneshwar P."/>
        </authorList>
    </citation>
    <scope>NUCLEOTIDE SEQUENCE [LARGE SCALE GENOMIC DNA]</scope>
    <source>
        <strain evidence="1 2">IRBG74</strain>
    </source>
</reference>
<dbReference type="AlphaFoldDB" id="U4Q7G7"/>